<feature type="domain" description="Reverse transcriptase" evidence="1">
    <location>
        <begin position="1"/>
        <end position="141"/>
    </location>
</feature>
<dbReference type="SUPFAM" id="SSF56672">
    <property type="entry name" value="DNA/RNA polymerases"/>
    <property type="match status" value="1"/>
</dbReference>
<evidence type="ECO:0000259" key="1">
    <source>
        <dbReference type="PROSITE" id="PS50878"/>
    </source>
</evidence>
<dbReference type="Proteomes" id="UP001210211">
    <property type="component" value="Unassembled WGS sequence"/>
</dbReference>
<dbReference type="EMBL" id="JAMRDG010000002">
    <property type="protein sequence ID" value="KAJ3688152.1"/>
    <property type="molecule type" value="Genomic_DNA"/>
</dbReference>
<dbReference type="InterPro" id="IPR043502">
    <property type="entry name" value="DNA/RNA_pol_sf"/>
</dbReference>
<evidence type="ECO:0000313" key="3">
    <source>
        <dbReference type="Proteomes" id="UP001210211"/>
    </source>
</evidence>
<organism evidence="2 3">
    <name type="scientific">Rhynchospora tenuis</name>
    <dbReference type="NCBI Taxonomy" id="198213"/>
    <lineage>
        <taxon>Eukaryota</taxon>
        <taxon>Viridiplantae</taxon>
        <taxon>Streptophyta</taxon>
        <taxon>Embryophyta</taxon>
        <taxon>Tracheophyta</taxon>
        <taxon>Spermatophyta</taxon>
        <taxon>Magnoliopsida</taxon>
        <taxon>Liliopsida</taxon>
        <taxon>Poales</taxon>
        <taxon>Cyperaceae</taxon>
        <taxon>Cyperoideae</taxon>
        <taxon>Rhynchosporeae</taxon>
        <taxon>Rhynchospora</taxon>
    </lineage>
</organism>
<dbReference type="Pfam" id="PF00078">
    <property type="entry name" value="RVT_1"/>
    <property type="match status" value="1"/>
</dbReference>
<dbReference type="InterPro" id="IPR000477">
    <property type="entry name" value="RT_dom"/>
</dbReference>
<evidence type="ECO:0000313" key="2">
    <source>
        <dbReference type="EMBL" id="KAJ3688152.1"/>
    </source>
</evidence>
<keyword evidence="3" id="KW-1185">Reference proteome</keyword>
<accession>A0AAD5Z750</accession>
<gene>
    <name evidence="2" type="ORF">LUZ61_017316</name>
</gene>
<sequence length="487" mass="55750">MILRSSTSAVKVNGEPSSYFSHKRGLRQGDPLSPLLFILVTDALQSFFTNSSYLTSGPIVIPPRALQYADDTIILLEASQKSLLVVSEVLSNFALLIGLRVNDTKCLFVPISIPVSSLPRISSILRCDPKELPITYLGLPLTIRRPKKILFQPLINAFQRKLDGWKARFLSLGGRLTLVKSVLTALPLHYMQVLKLPRWVLKHLEGIRRRFFWKGNDKCLGGHCLVNWSTCCLPKANGGLGIIDLERQNQSLLMKWLWKLKHDTTSVWTSTVLSLYRTLDFNILNSCDVSFGLADILQLSPFFNFSTTNSDDNVIWRWTQNGLFSSSSAYHVLSNTGVRSWFYPFLWKIKAPPKVKIFLWLLLRDRLLTQQNLLLKGWPTATSCPTCNTISFETSDHLFLHCHFAISVWTIVQIKFRIPTMNFTLDRCDFWLANRSSGVNNWDIIWAATSWNLWKARNRRIFSNSDSPVEFLLKNICEDINAWIRHA</sequence>
<protein>
    <recommendedName>
        <fullName evidence="1">Reverse transcriptase domain-containing protein</fullName>
    </recommendedName>
</protein>
<proteinExistence type="predicted"/>
<reference evidence="2 3" key="1">
    <citation type="journal article" date="2022" name="Cell">
        <title>Repeat-based holocentromeres influence genome architecture and karyotype evolution.</title>
        <authorList>
            <person name="Hofstatter P.G."/>
            <person name="Thangavel G."/>
            <person name="Lux T."/>
            <person name="Neumann P."/>
            <person name="Vondrak T."/>
            <person name="Novak P."/>
            <person name="Zhang M."/>
            <person name="Costa L."/>
            <person name="Castellani M."/>
            <person name="Scott A."/>
            <person name="Toegelov H."/>
            <person name="Fuchs J."/>
            <person name="Mata-Sucre Y."/>
            <person name="Dias Y."/>
            <person name="Vanzela A.L.L."/>
            <person name="Huettel B."/>
            <person name="Almeida C.C.S."/>
            <person name="Simkova H."/>
            <person name="Souza G."/>
            <person name="Pedrosa-Harand A."/>
            <person name="Macas J."/>
            <person name="Mayer K.F.X."/>
            <person name="Houben A."/>
            <person name="Marques A."/>
        </authorList>
    </citation>
    <scope>NUCLEOTIDE SEQUENCE [LARGE SCALE GENOMIC DNA]</scope>
    <source>
        <strain evidence="2">RhyTen1mFocal</strain>
    </source>
</reference>
<comment type="caution">
    <text evidence="2">The sequence shown here is derived from an EMBL/GenBank/DDBJ whole genome shotgun (WGS) entry which is preliminary data.</text>
</comment>
<name>A0AAD5Z750_9POAL</name>
<dbReference type="PANTHER" id="PTHR33116">
    <property type="entry name" value="REVERSE TRANSCRIPTASE ZINC-BINDING DOMAIN-CONTAINING PROTEIN-RELATED-RELATED"/>
    <property type="match status" value="1"/>
</dbReference>
<dbReference type="PROSITE" id="PS50878">
    <property type="entry name" value="RT_POL"/>
    <property type="match status" value="1"/>
</dbReference>
<dbReference type="Pfam" id="PF13966">
    <property type="entry name" value="zf-RVT"/>
    <property type="match status" value="1"/>
</dbReference>
<dbReference type="AlphaFoldDB" id="A0AAD5Z750"/>
<dbReference type="PANTHER" id="PTHR33116:SF78">
    <property type="entry name" value="OS12G0587133 PROTEIN"/>
    <property type="match status" value="1"/>
</dbReference>
<dbReference type="InterPro" id="IPR026960">
    <property type="entry name" value="RVT-Znf"/>
</dbReference>